<accession>A0A485K934</accession>
<dbReference type="Gene3D" id="1.10.150.50">
    <property type="entry name" value="Transcription Factor, Ets-1"/>
    <property type="match status" value="1"/>
</dbReference>
<protein>
    <submittedName>
        <fullName evidence="3">Aste57867_2812 protein</fullName>
    </submittedName>
</protein>
<dbReference type="InterPro" id="IPR013761">
    <property type="entry name" value="SAM/pointed_sf"/>
</dbReference>
<proteinExistence type="predicted"/>
<reference evidence="3 4" key="1">
    <citation type="submission" date="2019-03" db="EMBL/GenBank/DDBJ databases">
        <authorList>
            <person name="Gaulin E."/>
            <person name="Dumas B."/>
        </authorList>
    </citation>
    <scope>NUCLEOTIDE SEQUENCE [LARGE SCALE GENOMIC DNA]</scope>
    <source>
        <strain evidence="3">CBS 568.67</strain>
    </source>
</reference>
<dbReference type="Proteomes" id="UP000332933">
    <property type="component" value="Unassembled WGS sequence"/>
</dbReference>
<keyword evidence="4" id="KW-1185">Reference proteome</keyword>
<feature type="domain" description="SAM" evidence="1">
    <location>
        <begin position="1"/>
        <end position="58"/>
    </location>
</feature>
<dbReference type="SUPFAM" id="SSF47769">
    <property type="entry name" value="SAM/Pointed domain"/>
    <property type="match status" value="1"/>
</dbReference>
<evidence type="ECO:0000259" key="1">
    <source>
        <dbReference type="PROSITE" id="PS50105"/>
    </source>
</evidence>
<dbReference type="EMBL" id="CAADRA010000395">
    <property type="protein sequence ID" value="VFT80000.1"/>
    <property type="molecule type" value="Genomic_DNA"/>
</dbReference>
<organism evidence="3 4">
    <name type="scientific">Aphanomyces stellatus</name>
    <dbReference type="NCBI Taxonomy" id="120398"/>
    <lineage>
        <taxon>Eukaryota</taxon>
        <taxon>Sar</taxon>
        <taxon>Stramenopiles</taxon>
        <taxon>Oomycota</taxon>
        <taxon>Saprolegniomycetes</taxon>
        <taxon>Saprolegniales</taxon>
        <taxon>Verrucalvaceae</taxon>
        <taxon>Aphanomyces</taxon>
    </lineage>
</organism>
<name>A0A485K934_9STRA</name>
<evidence type="ECO:0000313" key="3">
    <source>
        <dbReference type="EMBL" id="VFT80000.1"/>
    </source>
</evidence>
<dbReference type="InterPro" id="IPR001660">
    <property type="entry name" value="SAM"/>
</dbReference>
<sequence>MWLHRAGLGNFEETFRENAISGDILPTLTNEVLRNDMKIAAYGHRAKILKAIRNVIGFGDDATMSFIAHRSLTSHSNLPTAETPIAHSIPPPLIDHPQCNHPTPTVIPLPELPEIPKVGRRKFFNTKVGKDIRLNPSFSHVMIQESRGSCVMCFSESTTGRRRELTTTRKCRTCQVHLCAKKFGGNSTSCFDAFHEMDTLEKRPRPAPRPRVTYILPNWDPATDSYESLKRAVQNRQKREQQS</sequence>
<evidence type="ECO:0000313" key="4">
    <source>
        <dbReference type="Proteomes" id="UP000332933"/>
    </source>
</evidence>
<dbReference type="EMBL" id="VJMH01000395">
    <property type="protein sequence ID" value="KAF0716503.1"/>
    <property type="molecule type" value="Genomic_DNA"/>
</dbReference>
<reference evidence="2" key="2">
    <citation type="submission" date="2019-06" db="EMBL/GenBank/DDBJ databases">
        <title>Genomics analysis of Aphanomyces spp. identifies a new class of oomycete effector associated with host adaptation.</title>
        <authorList>
            <person name="Gaulin E."/>
        </authorList>
    </citation>
    <scope>NUCLEOTIDE SEQUENCE</scope>
    <source>
        <strain evidence="2">CBS 578.67</strain>
    </source>
</reference>
<dbReference type="OrthoDB" id="76175at2759"/>
<evidence type="ECO:0000313" key="2">
    <source>
        <dbReference type="EMBL" id="KAF0716503.1"/>
    </source>
</evidence>
<dbReference type="PROSITE" id="PS50105">
    <property type="entry name" value="SAM_DOMAIN"/>
    <property type="match status" value="1"/>
</dbReference>
<gene>
    <name evidence="3" type="primary">Aste57867_2812</name>
    <name evidence="2" type="ORF">As57867_002805</name>
    <name evidence="3" type="ORF">ASTE57867_2812</name>
</gene>
<dbReference type="AlphaFoldDB" id="A0A485K934"/>
<dbReference type="SMART" id="SM00454">
    <property type="entry name" value="SAM"/>
    <property type="match status" value="1"/>
</dbReference>
<dbReference type="Pfam" id="PF07647">
    <property type="entry name" value="SAM_2"/>
    <property type="match status" value="1"/>
</dbReference>